<name>L8JIH0_9BACT</name>
<gene>
    <name evidence="1" type="ORF">C900_00203</name>
</gene>
<dbReference type="Proteomes" id="UP000011135">
    <property type="component" value="Unassembled WGS sequence"/>
</dbReference>
<evidence type="ECO:0000313" key="2">
    <source>
        <dbReference type="Proteomes" id="UP000011135"/>
    </source>
</evidence>
<reference evidence="1 2" key="1">
    <citation type="submission" date="2012-12" db="EMBL/GenBank/DDBJ databases">
        <title>Genome assembly of Fulvivirga imtechensis AK7.</title>
        <authorList>
            <person name="Nupur N."/>
            <person name="Khatri I."/>
            <person name="Kumar R."/>
            <person name="Subramanian S."/>
            <person name="Pinnaka A."/>
        </authorList>
    </citation>
    <scope>NUCLEOTIDE SEQUENCE [LARGE SCALE GENOMIC DNA]</scope>
    <source>
        <strain evidence="1 2">AK7</strain>
    </source>
</reference>
<proteinExistence type="predicted"/>
<protein>
    <submittedName>
        <fullName evidence="1">Uncharacterized protein</fullName>
    </submittedName>
</protein>
<keyword evidence="2" id="KW-1185">Reference proteome</keyword>
<evidence type="ECO:0000313" key="1">
    <source>
        <dbReference type="EMBL" id="ELR68625.1"/>
    </source>
</evidence>
<dbReference type="AlphaFoldDB" id="L8JIH0"/>
<dbReference type="EMBL" id="AMZN01000102">
    <property type="protein sequence ID" value="ELR68625.1"/>
    <property type="molecule type" value="Genomic_DNA"/>
</dbReference>
<sequence length="73" mass="8466">MDIEIVKSDLLEKIKNDSNPILKIEFEGNYIYAKGNNIFKSSVPKGCDYFYPLDNNDKVVINDKQVIKLRKVE</sequence>
<comment type="caution">
    <text evidence="1">The sequence shown here is derived from an EMBL/GenBank/DDBJ whole genome shotgun (WGS) entry which is preliminary data.</text>
</comment>
<accession>L8JIH0</accession>
<organism evidence="1 2">
    <name type="scientific">Fulvivirga imtechensis AK7</name>
    <dbReference type="NCBI Taxonomy" id="1237149"/>
    <lineage>
        <taxon>Bacteria</taxon>
        <taxon>Pseudomonadati</taxon>
        <taxon>Bacteroidota</taxon>
        <taxon>Cytophagia</taxon>
        <taxon>Cytophagales</taxon>
        <taxon>Fulvivirgaceae</taxon>
        <taxon>Fulvivirga</taxon>
    </lineage>
</organism>